<feature type="transmembrane region" description="Helical" evidence="7">
    <location>
        <begin position="351"/>
        <end position="373"/>
    </location>
</feature>
<name>A0A7L9IZZ1_9MICO</name>
<gene>
    <name evidence="8" type="ORF">IGS73_15500</name>
</gene>
<feature type="transmembrane region" description="Helical" evidence="7">
    <location>
        <begin position="107"/>
        <end position="125"/>
    </location>
</feature>
<dbReference type="Gene3D" id="1.20.1250.20">
    <property type="entry name" value="MFS general substrate transporter like domains"/>
    <property type="match status" value="1"/>
</dbReference>
<organism evidence="8 9">
    <name type="scientific">Janibacter indicus</name>
    <dbReference type="NCBI Taxonomy" id="857417"/>
    <lineage>
        <taxon>Bacteria</taxon>
        <taxon>Bacillati</taxon>
        <taxon>Actinomycetota</taxon>
        <taxon>Actinomycetes</taxon>
        <taxon>Micrococcales</taxon>
        <taxon>Intrasporangiaceae</taxon>
        <taxon>Janibacter</taxon>
    </lineage>
</organism>
<evidence type="ECO:0000256" key="7">
    <source>
        <dbReference type="SAM" id="Phobius"/>
    </source>
</evidence>
<dbReference type="Pfam" id="PF05977">
    <property type="entry name" value="MFS_3"/>
    <property type="match status" value="1"/>
</dbReference>
<evidence type="ECO:0000313" key="9">
    <source>
        <dbReference type="Proteomes" id="UP000593998"/>
    </source>
</evidence>
<comment type="subcellular location">
    <subcellularLocation>
        <location evidence="1">Cell membrane</location>
        <topology evidence="1">Multi-pass membrane protein</topology>
    </subcellularLocation>
</comment>
<dbReference type="PANTHER" id="PTHR23513:SF11">
    <property type="entry name" value="STAPHYLOFERRIN A TRANSPORTER"/>
    <property type="match status" value="1"/>
</dbReference>
<keyword evidence="6 7" id="KW-0472">Membrane</keyword>
<dbReference type="AlphaFoldDB" id="A0A7L9IZZ1"/>
<dbReference type="CDD" id="cd06173">
    <property type="entry name" value="MFS_MefA_like"/>
    <property type="match status" value="1"/>
</dbReference>
<proteinExistence type="predicted"/>
<reference evidence="8 9" key="1">
    <citation type="submission" date="2020-10" db="EMBL/GenBank/DDBJ databases">
        <title>Janibacter indicus TT2 genome sequence.</title>
        <authorList>
            <person name="Lee K."/>
            <person name="Ganzorig M."/>
        </authorList>
    </citation>
    <scope>NUCLEOTIDE SEQUENCE [LARGE SCALE GENOMIC DNA]</scope>
    <source>
        <strain evidence="8 9">TT2</strain>
    </source>
</reference>
<feature type="transmembrane region" description="Helical" evidence="7">
    <location>
        <begin position="146"/>
        <end position="168"/>
    </location>
</feature>
<evidence type="ECO:0000256" key="5">
    <source>
        <dbReference type="ARBA" id="ARBA00022989"/>
    </source>
</evidence>
<dbReference type="EMBL" id="CP062789">
    <property type="protein sequence ID" value="QOK22457.1"/>
    <property type="molecule type" value="Genomic_DNA"/>
</dbReference>
<feature type="transmembrane region" description="Helical" evidence="7">
    <location>
        <begin position="264"/>
        <end position="282"/>
    </location>
</feature>
<dbReference type="RefSeq" id="WP_192910945.1">
    <property type="nucleotide sequence ID" value="NZ_CP062789.1"/>
</dbReference>
<protein>
    <submittedName>
        <fullName evidence="8">MFS transporter</fullName>
    </submittedName>
</protein>
<feature type="transmembrane region" description="Helical" evidence="7">
    <location>
        <begin position="51"/>
        <end position="73"/>
    </location>
</feature>
<dbReference type="SUPFAM" id="SSF103473">
    <property type="entry name" value="MFS general substrate transporter"/>
    <property type="match status" value="1"/>
</dbReference>
<feature type="transmembrane region" description="Helical" evidence="7">
    <location>
        <begin position="225"/>
        <end position="244"/>
    </location>
</feature>
<keyword evidence="2" id="KW-0813">Transport</keyword>
<feature type="transmembrane region" description="Helical" evidence="7">
    <location>
        <begin position="24"/>
        <end position="45"/>
    </location>
</feature>
<dbReference type="InterPro" id="IPR010290">
    <property type="entry name" value="TM_effector"/>
</dbReference>
<evidence type="ECO:0000256" key="3">
    <source>
        <dbReference type="ARBA" id="ARBA00022475"/>
    </source>
</evidence>
<feature type="transmembrane region" description="Helical" evidence="7">
    <location>
        <begin position="80"/>
        <end position="101"/>
    </location>
</feature>
<keyword evidence="3" id="KW-1003">Cell membrane</keyword>
<dbReference type="Proteomes" id="UP000593998">
    <property type="component" value="Chromosome"/>
</dbReference>
<evidence type="ECO:0000256" key="4">
    <source>
        <dbReference type="ARBA" id="ARBA00022692"/>
    </source>
</evidence>
<evidence type="ECO:0000256" key="1">
    <source>
        <dbReference type="ARBA" id="ARBA00004651"/>
    </source>
</evidence>
<evidence type="ECO:0000256" key="2">
    <source>
        <dbReference type="ARBA" id="ARBA00022448"/>
    </source>
</evidence>
<feature type="transmembrane region" description="Helical" evidence="7">
    <location>
        <begin position="294"/>
        <end position="310"/>
    </location>
</feature>
<keyword evidence="4 7" id="KW-0812">Transmembrane</keyword>
<dbReference type="PANTHER" id="PTHR23513">
    <property type="entry name" value="INTEGRAL MEMBRANE EFFLUX PROTEIN-RELATED"/>
    <property type="match status" value="1"/>
</dbReference>
<evidence type="ECO:0000313" key="8">
    <source>
        <dbReference type="EMBL" id="QOK22457.1"/>
    </source>
</evidence>
<feature type="transmembrane region" description="Helical" evidence="7">
    <location>
        <begin position="316"/>
        <end position="339"/>
    </location>
</feature>
<feature type="transmembrane region" description="Helical" evidence="7">
    <location>
        <begin position="379"/>
        <end position="400"/>
    </location>
</feature>
<evidence type="ECO:0000256" key="6">
    <source>
        <dbReference type="ARBA" id="ARBA00023136"/>
    </source>
</evidence>
<sequence>MSRAGHPLTVLRDRNFRWFCTSDAVDLLGTSMAPVALAFAVLHVAGSAQALSQVLAAYIGAQVAFVLVGGLAADRFPRTLVLQGSNVVSCLAQGTVGALVITDRATITALVVLVAIGGAASAFGMPATEGVVPQLVTREHLQQANAIMAFGRRGSMVLGPAIAGLLVATAGPGWAIIADAATFLLATLALARVNLPPRTVATGSSESVSFFGQLREGWTHVHSRTWLWAVIAAFGVINAIQAGAWGVLGPVIANASPHLGARGWGLAVSAQAVGAIGMTLLLMRLPLNRPLRQGMVGVSVMAIPLGLLGFRPEAWFLATAAVLGGAGIEIFGTGWRTALMEQVPPDALSRVASFDMLGSFIAIPAGTLLYGWLATRADVATVLIISAIVYATTALATLLVPSVRRLQRLSSSPTTRTSGSVR</sequence>
<keyword evidence="5 7" id="KW-1133">Transmembrane helix</keyword>
<dbReference type="InterPro" id="IPR036259">
    <property type="entry name" value="MFS_trans_sf"/>
</dbReference>
<dbReference type="GO" id="GO:0005886">
    <property type="term" value="C:plasma membrane"/>
    <property type="evidence" value="ECO:0007669"/>
    <property type="project" value="UniProtKB-SubCell"/>
</dbReference>
<accession>A0A7L9IZZ1</accession>